<proteinExistence type="inferred from homology"/>
<dbReference type="GO" id="GO:0006233">
    <property type="term" value="P:dTDP biosynthetic process"/>
    <property type="evidence" value="ECO:0007669"/>
    <property type="project" value="TreeGrafter"/>
</dbReference>
<accession>A0A926EJE2</accession>
<evidence type="ECO:0000256" key="4">
    <source>
        <dbReference type="ARBA" id="ARBA00022840"/>
    </source>
</evidence>
<comment type="similarity">
    <text evidence="1">Belongs to the thymidylate kinase family.</text>
</comment>
<keyword evidence="4" id="KW-0067">ATP-binding</keyword>
<dbReference type="Proteomes" id="UP000623678">
    <property type="component" value="Unassembled WGS sequence"/>
</dbReference>
<sequence length="219" mass="25331">MTGKLIVIDGLDGSGKQTQTQLLYDRLTSQGTPVRSVSFPDYKEPSSALVKMYLAGELGQAEEVSAYAASSFYAVDRYASYNKFWKNDYLSGYTIIADRYATSNIIHQMSKLPKEQWKDFLCWMEDFEYSKLALPRPDRVIYLDMNPEVSRELLSRRYHGDEKKKDIHEANFNYLLKCRDCALYAAQHLLWKVVRCSDEKAPYPVRQIAQMVYEAAKLD</sequence>
<keyword evidence="6" id="KW-0418">Kinase</keyword>
<dbReference type="PANTHER" id="PTHR10344:SF4">
    <property type="entry name" value="UMP-CMP KINASE 2, MITOCHONDRIAL"/>
    <property type="match status" value="1"/>
</dbReference>
<dbReference type="GO" id="GO:0006235">
    <property type="term" value="P:dTTP biosynthetic process"/>
    <property type="evidence" value="ECO:0007669"/>
    <property type="project" value="TreeGrafter"/>
</dbReference>
<feature type="domain" description="Thymidylate kinase-like" evidence="5">
    <location>
        <begin position="8"/>
        <end position="194"/>
    </location>
</feature>
<dbReference type="GO" id="GO:0005524">
    <property type="term" value="F:ATP binding"/>
    <property type="evidence" value="ECO:0007669"/>
    <property type="project" value="UniProtKB-KW"/>
</dbReference>
<dbReference type="GO" id="GO:0005829">
    <property type="term" value="C:cytosol"/>
    <property type="evidence" value="ECO:0007669"/>
    <property type="project" value="TreeGrafter"/>
</dbReference>
<protein>
    <recommendedName>
        <fullName evidence="2">Thymidylate kinase</fullName>
    </recommendedName>
</protein>
<dbReference type="SUPFAM" id="SSF52540">
    <property type="entry name" value="P-loop containing nucleoside triphosphate hydrolases"/>
    <property type="match status" value="1"/>
</dbReference>
<keyword evidence="3" id="KW-0547">Nucleotide-binding</keyword>
<organism evidence="6 7">
    <name type="scientific">Youxingia wuxianensis</name>
    <dbReference type="NCBI Taxonomy" id="2763678"/>
    <lineage>
        <taxon>Bacteria</taxon>
        <taxon>Bacillati</taxon>
        <taxon>Bacillota</taxon>
        <taxon>Clostridia</taxon>
        <taxon>Eubacteriales</taxon>
        <taxon>Oscillospiraceae</taxon>
        <taxon>Youxingia</taxon>
    </lineage>
</organism>
<dbReference type="InterPro" id="IPR039430">
    <property type="entry name" value="Thymidylate_kin-like_dom"/>
</dbReference>
<dbReference type="Gene3D" id="3.40.50.300">
    <property type="entry name" value="P-loop containing nucleotide triphosphate hydrolases"/>
    <property type="match status" value="1"/>
</dbReference>
<comment type="caution">
    <text evidence="6">The sequence shown here is derived from an EMBL/GenBank/DDBJ whole genome shotgun (WGS) entry which is preliminary data.</text>
</comment>
<dbReference type="AlphaFoldDB" id="A0A926EJE2"/>
<evidence type="ECO:0000256" key="1">
    <source>
        <dbReference type="ARBA" id="ARBA00009776"/>
    </source>
</evidence>
<evidence type="ECO:0000256" key="3">
    <source>
        <dbReference type="ARBA" id="ARBA00022741"/>
    </source>
</evidence>
<keyword evidence="7" id="KW-1185">Reference proteome</keyword>
<reference evidence="6" key="1">
    <citation type="submission" date="2020-08" db="EMBL/GenBank/DDBJ databases">
        <title>Genome public.</title>
        <authorList>
            <person name="Liu C."/>
            <person name="Sun Q."/>
        </authorList>
    </citation>
    <scope>NUCLEOTIDE SEQUENCE</scope>
    <source>
        <strain evidence="6">NSJ-64</strain>
    </source>
</reference>
<evidence type="ECO:0000313" key="7">
    <source>
        <dbReference type="Proteomes" id="UP000623678"/>
    </source>
</evidence>
<dbReference type="GO" id="GO:0006227">
    <property type="term" value="P:dUDP biosynthetic process"/>
    <property type="evidence" value="ECO:0007669"/>
    <property type="project" value="TreeGrafter"/>
</dbReference>
<dbReference type="InterPro" id="IPR027417">
    <property type="entry name" value="P-loop_NTPase"/>
</dbReference>
<evidence type="ECO:0000256" key="2">
    <source>
        <dbReference type="ARBA" id="ARBA00017144"/>
    </source>
</evidence>
<dbReference type="PANTHER" id="PTHR10344">
    <property type="entry name" value="THYMIDYLATE KINASE"/>
    <property type="match status" value="1"/>
</dbReference>
<keyword evidence="6" id="KW-0808">Transferase</keyword>
<evidence type="ECO:0000259" key="5">
    <source>
        <dbReference type="Pfam" id="PF02223"/>
    </source>
</evidence>
<dbReference type="EMBL" id="JACRTD010000002">
    <property type="protein sequence ID" value="MBC8584463.1"/>
    <property type="molecule type" value="Genomic_DNA"/>
</dbReference>
<dbReference type="RefSeq" id="WP_262394297.1">
    <property type="nucleotide sequence ID" value="NZ_JACRTD010000002.1"/>
</dbReference>
<name>A0A926EJE2_9FIRM</name>
<dbReference type="GO" id="GO:0004798">
    <property type="term" value="F:dTMP kinase activity"/>
    <property type="evidence" value="ECO:0007669"/>
    <property type="project" value="TreeGrafter"/>
</dbReference>
<evidence type="ECO:0000313" key="6">
    <source>
        <dbReference type="EMBL" id="MBC8584463.1"/>
    </source>
</evidence>
<dbReference type="Pfam" id="PF02223">
    <property type="entry name" value="Thymidylate_kin"/>
    <property type="match status" value="1"/>
</dbReference>
<dbReference type="FunFam" id="3.40.50.300:FF:002288">
    <property type="entry name" value="Probable thymidylate kinase"/>
    <property type="match status" value="1"/>
</dbReference>
<gene>
    <name evidence="6" type="ORF">H8705_02570</name>
</gene>